<evidence type="ECO:0000256" key="1">
    <source>
        <dbReference type="ARBA" id="ARBA00010342"/>
    </source>
</evidence>
<keyword evidence="7" id="KW-0812">Transmembrane</keyword>
<proteinExistence type="inferred from homology"/>
<evidence type="ECO:0000313" key="10">
    <source>
        <dbReference type="Proteomes" id="UP000054869"/>
    </source>
</evidence>
<dbReference type="InterPro" id="IPR038297">
    <property type="entry name" value="CcmH/CycL/NrfF/Ccl2_sf"/>
</dbReference>
<dbReference type="OrthoDB" id="9804975at2"/>
<keyword evidence="5" id="KW-0201">Cytochrome c-type biogenesis</keyword>
<comment type="function">
    <text evidence="7">Possible subunit of a heme lyase.</text>
</comment>
<dbReference type="EMBL" id="LNYI01000004">
    <property type="protein sequence ID" value="KTD25472.1"/>
    <property type="molecule type" value="Genomic_DNA"/>
</dbReference>
<dbReference type="InterPro" id="IPR005616">
    <property type="entry name" value="CcmH/CycL/Ccl2/NrfF_N"/>
</dbReference>
<dbReference type="CDD" id="cd16378">
    <property type="entry name" value="CcmH_N"/>
    <property type="match status" value="1"/>
</dbReference>
<dbReference type="GO" id="GO:0017004">
    <property type="term" value="P:cytochrome complex assembly"/>
    <property type="evidence" value="ECO:0007669"/>
    <property type="project" value="UniProtKB-KW"/>
</dbReference>
<evidence type="ECO:0000256" key="4">
    <source>
        <dbReference type="ARBA" id="ARBA00022729"/>
    </source>
</evidence>
<protein>
    <recommendedName>
        <fullName evidence="7">Cytochrome c-type biogenesis protein</fullName>
    </recommendedName>
</protein>
<evidence type="ECO:0000259" key="8">
    <source>
        <dbReference type="Pfam" id="PF03918"/>
    </source>
</evidence>
<dbReference type="FunFam" id="1.10.8.640:FF:000001">
    <property type="entry name" value="Cytochrome c-type biogenesis protein"/>
    <property type="match status" value="1"/>
</dbReference>
<sequence length="187" mass="21384">MKDFNLIYKFFNLTNQKTELPWLDHGIHSSSKIAGYRGQATVIRSYKKSSIKNLKIEFKIHLVALLCLFFVSAVNANSFYPLDTPKQEAQFSHLLKELRCLVCQNQDLADSNASLAKDLRDQVYNLVKEGKTDTEIIAYLTDRYGDFILFRPPVKSLTALLWFGPAVFLLLGLGIFWRTCLRRGTNG</sequence>
<keyword evidence="4 7" id="KW-0732">Signal</keyword>
<dbReference type="Pfam" id="PF03918">
    <property type="entry name" value="CcmH"/>
    <property type="match status" value="1"/>
</dbReference>
<evidence type="ECO:0000256" key="5">
    <source>
        <dbReference type="ARBA" id="ARBA00022748"/>
    </source>
</evidence>
<dbReference type="Proteomes" id="UP000054869">
    <property type="component" value="Unassembled WGS sequence"/>
</dbReference>
<dbReference type="Gene3D" id="1.10.8.640">
    <property type="entry name" value="Cytochrome C biogenesis protein"/>
    <property type="match status" value="1"/>
</dbReference>
<dbReference type="GO" id="GO:0046872">
    <property type="term" value="F:metal ion binding"/>
    <property type="evidence" value="ECO:0007669"/>
    <property type="project" value="UniProtKB-KW"/>
</dbReference>
<evidence type="ECO:0000256" key="2">
    <source>
        <dbReference type="ARBA" id="ARBA00022617"/>
    </source>
</evidence>
<keyword evidence="3 7" id="KW-0479">Metal-binding</keyword>
<gene>
    <name evidence="9" type="primary">ccmH</name>
    <name evidence="9" type="ORF">Llan_0218</name>
</gene>
<dbReference type="AlphaFoldDB" id="A0A0W0VZ61"/>
<evidence type="ECO:0000256" key="6">
    <source>
        <dbReference type="ARBA" id="ARBA00023004"/>
    </source>
</evidence>
<feature type="transmembrane region" description="Helical" evidence="7">
    <location>
        <begin position="159"/>
        <end position="177"/>
    </location>
</feature>
<keyword evidence="7" id="KW-1133">Transmembrane helix</keyword>
<name>A0A0W0VZ61_9GAMM</name>
<keyword evidence="10" id="KW-1185">Reference proteome</keyword>
<evidence type="ECO:0000256" key="7">
    <source>
        <dbReference type="RuleBase" id="RU364112"/>
    </source>
</evidence>
<evidence type="ECO:0000313" key="9">
    <source>
        <dbReference type="EMBL" id="KTD25472.1"/>
    </source>
</evidence>
<keyword evidence="6 7" id="KW-0408">Iron</keyword>
<dbReference type="PANTHER" id="PTHR47870">
    <property type="entry name" value="CYTOCHROME C-TYPE BIOGENESIS PROTEIN CCMH"/>
    <property type="match status" value="1"/>
</dbReference>
<dbReference type="PANTHER" id="PTHR47870:SF1">
    <property type="entry name" value="CYTOCHROME C-TYPE BIOGENESIS PROTEIN CCMH"/>
    <property type="match status" value="1"/>
</dbReference>
<dbReference type="InterPro" id="IPR051263">
    <property type="entry name" value="C-type_cytochrome_biogenesis"/>
</dbReference>
<comment type="similarity">
    <text evidence="1 7">Belongs to the CcmH/CycL/Ccl2/NrfF family.</text>
</comment>
<keyword evidence="2 7" id="KW-0349">Heme</keyword>
<dbReference type="STRING" id="45067.Llan_0218"/>
<dbReference type="GO" id="GO:0005886">
    <property type="term" value="C:plasma membrane"/>
    <property type="evidence" value="ECO:0007669"/>
    <property type="project" value="TreeGrafter"/>
</dbReference>
<keyword evidence="7" id="KW-0472">Membrane</keyword>
<reference evidence="9 10" key="1">
    <citation type="submission" date="2015-11" db="EMBL/GenBank/DDBJ databases">
        <title>Genomic analysis of 38 Legionella species identifies large and diverse effector repertoires.</title>
        <authorList>
            <person name="Burstein D."/>
            <person name="Amaro F."/>
            <person name="Zusman T."/>
            <person name="Lifshitz Z."/>
            <person name="Cohen O."/>
            <person name="Gilbert J.A."/>
            <person name="Pupko T."/>
            <person name="Shuman H.A."/>
            <person name="Segal G."/>
        </authorList>
    </citation>
    <scope>NUCLEOTIDE SEQUENCE [LARGE SCALE GENOMIC DNA]</scope>
    <source>
        <strain evidence="9 10">ATCC 49751</strain>
    </source>
</reference>
<feature type="transmembrane region" description="Helical" evidence="7">
    <location>
        <begin position="58"/>
        <end position="76"/>
    </location>
</feature>
<organism evidence="9 10">
    <name type="scientific">Legionella lansingensis</name>
    <dbReference type="NCBI Taxonomy" id="45067"/>
    <lineage>
        <taxon>Bacteria</taxon>
        <taxon>Pseudomonadati</taxon>
        <taxon>Pseudomonadota</taxon>
        <taxon>Gammaproteobacteria</taxon>
        <taxon>Legionellales</taxon>
        <taxon>Legionellaceae</taxon>
        <taxon>Legionella</taxon>
    </lineage>
</organism>
<dbReference type="eggNOG" id="COG3088">
    <property type="taxonomic scope" value="Bacteria"/>
</dbReference>
<accession>A0A0W0VZ61</accession>
<dbReference type="PATRIC" id="fig|45067.4.peg.229"/>
<feature type="domain" description="CcmH/CycL/Ccl2/NrfF N-terminal" evidence="8">
    <location>
        <begin position="64"/>
        <end position="184"/>
    </location>
</feature>
<evidence type="ECO:0000256" key="3">
    <source>
        <dbReference type="ARBA" id="ARBA00022723"/>
    </source>
</evidence>
<comment type="caution">
    <text evidence="9">The sequence shown here is derived from an EMBL/GenBank/DDBJ whole genome shotgun (WGS) entry which is preliminary data.</text>
</comment>